<dbReference type="STRING" id="161355.PS9374_05143"/>
<proteinExistence type="predicted"/>
<dbReference type="EMBL" id="BDCX01000013">
    <property type="protein sequence ID" value="GAT69468.1"/>
    <property type="molecule type" value="Genomic_DNA"/>
</dbReference>
<dbReference type="Proteomes" id="UP000077701">
    <property type="component" value="Unassembled WGS sequence"/>
</dbReference>
<reference evidence="1 2" key="1">
    <citation type="journal article" date="2016" name="Genome Announc.">
        <title>Draft Genome Sequence of Planomonospora sphaerica JCM9374, a Rare Actinomycete.</title>
        <authorList>
            <person name="Dohra H."/>
            <person name="Suzuki T."/>
            <person name="Inoue Y."/>
            <person name="Kodani S."/>
        </authorList>
    </citation>
    <scope>NUCLEOTIDE SEQUENCE [LARGE SCALE GENOMIC DNA]</scope>
    <source>
        <strain evidence="1 2">JCM 9374</strain>
    </source>
</reference>
<accession>A0A171DKW2</accession>
<evidence type="ECO:0000313" key="2">
    <source>
        <dbReference type="Proteomes" id="UP000077701"/>
    </source>
</evidence>
<name>A0A171DKW2_9ACTN</name>
<comment type="caution">
    <text evidence="1">The sequence shown here is derived from an EMBL/GenBank/DDBJ whole genome shotgun (WGS) entry which is preliminary data.</text>
</comment>
<evidence type="ECO:0000313" key="1">
    <source>
        <dbReference type="EMBL" id="GAT69468.1"/>
    </source>
</evidence>
<protein>
    <submittedName>
        <fullName evidence="1">Uncharacterized protein</fullName>
    </submittedName>
</protein>
<keyword evidence="2" id="KW-1185">Reference proteome</keyword>
<organism evidence="1 2">
    <name type="scientific">Planomonospora sphaerica</name>
    <dbReference type="NCBI Taxonomy" id="161355"/>
    <lineage>
        <taxon>Bacteria</taxon>
        <taxon>Bacillati</taxon>
        <taxon>Actinomycetota</taxon>
        <taxon>Actinomycetes</taxon>
        <taxon>Streptosporangiales</taxon>
        <taxon>Streptosporangiaceae</taxon>
        <taxon>Planomonospora</taxon>
    </lineage>
</organism>
<reference evidence="2" key="2">
    <citation type="submission" date="2016-04" db="EMBL/GenBank/DDBJ databases">
        <title>Planomonospora sphaerica JCM9374 whole genome shotgun sequence.</title>
        <authorList>
            <person name="Suzuki T."/>
            <person name="Dohra H."/>
            <person name="Kodani S."/>
        </authorList>
    </citation>
    <scope>NUCLEOTIDE SEQUENCE [LARGE SCALE GENOMIC DNA]</scope>
    <source>
        <strain evidence="2">JCM 9374</strain>
    </source>
</reference>
<dbReference type="AlphaFoldDB" id="A0A171DKW2"/>
<gene>
    <name evidence="1" type="ORF">PS9374_05143</name>
</gene>
<sequence>MGVPSGMVRRSRDGLLHDVQHLRVQGSVLMLGQLLEPCVKVVGKPQRDLFHVGRIPATTISLMAN</sequence>